<evidence type="ECO:0000256" key="3">
    <source>
        <dbReference type="ARBA" id="ARBA00022552"/>
    </source>
</evidence>
<dbReference type="SUPFAM" id="SSF50346">
    <property type="entry name" value="PRC-barrel domain"/>
    <property type="match status" value="1"/>
</dbReference>
<dbReference type="InterPro" id="IPR056792">
    <property type="entry name" value="PRC_RimM"/>
</dbReference>
<evidence type="ECO:0000313" key="9">
    <source>
        <dbReference type="Proteomes" id="UP000253606"/>
    </source>
</evidence>
<dbReference type="SUPFAM" id="SSF50447">
    <property type="entry name" value="Translation proteins"/>
    <property type="match status" value="1"/>
</dbReference>
<organism evidence="8 9">
    <name type="scientific">Acidisarcina polymorpha</name>
    <dbReference type="NCBI Taxonomy" id="2211140"/>
    <lineage>
        <taxon>Bacteria</taxon>
        <taxon>Pseudomonadati</taxon>
        <taxon>Acidobacteriota</taxon>
        <taxon>Terriglobia</taxon>
        <taxon>Terriglobales</taxon>
        <taxon>Acidobacteriaceae</taxon>
        <taxon>Acidisarcina</taxon>
    </lineage>
</organism>
<dbReference type="EMBL" id="CP030840">
    <property type="protein sequence ID" value="AXC14326.1"/>
    <property type="molecule type" value="Genomic_DNA"/>
</dbReference>
<dbReference type="KEGG" id="abas:ACPOL_5070"/>
<dbReference type="InterPro" id="IPR011033">
    <property type="entry name" value="PRC_barrel-like_sf"/>
</dbReference>
<dbReference type="AlphaFoldDB" id="A0A2Z5G6Z1"/>
<dbReference type="Gene3D" id="2.40.30.60">
    <property type="entry name" value="RimM"/>
    <property type="match status" value="1"/>
</dbReference>
<evidence type="ECO:0000256" key="4">
    <source>
        <dbReference type="ARBA" id="ARBA00023186"/>
    </source>
</evidence>
<keyword evidence="2 5" id="KW-0690">Ribosome biogenesis</keyword>
<dbReference type="PANTHER" id="PTHR33692">
    <property type="entry name" value="RIBOSOME MATURATION FACTOR RIMM"/>
    <property type="match status" value="1"/>
</dbReference>
<gene>
    <name evidence="5" type="primary">rimM</name>
    <name evidence="8" type="ORF">ACPOL_5070</name>
</gene>
<comment type="domain">
    <text evidence="5">The PRC barrel domain binds ribosomal protein uS19.</text>
</comment>
<dbReference type="PANTHER" id="PTHR33692:SF1">
    <property type="entry name" value="RIBOSOME MATURATION FACTOR RIMM"/>
    <property type="match status" value="1"/>
</dbReference>
<dbReference type="InterPro" id="IPR002676">
    <property type="entry name" value="RimM_N"/>
</dbReference>
<dbReference type="GO" id="GO:0006364">
    <property type="term" value="P:rRNA processing"/>
    <property type="evidence" value="ECO:0007669"/>
    <property type="project" value="UniProtKB-UniRule"/>
</dbReference>
<evidence type="ECO:0000313" key="8">
    <source>
        <dbReference type="EMBL" id="AXC14326.1"/>
    </source>
</evidence>
<dbReference type="Pfam" id="PF24986">
    <property type="entry name" value="PRC_RimM"/>
    <property type="match status" value="1"/>
</dbReference>
<dbReference type="Proteomes" id="UP000253606">
    <property type="component" value="Chromosome"/>
</dbReference>
<comment type="similarity">
    <text evidence="5">Belongs to the RimM family.</text>
</comment>
<evidence type="ECO:0000256" key="1">
    <source>
        <dbReference type="ARBA" id="ARBA00022490"/>
    </source>
</evidence>
<dbReference type="InterPro" id="IPR009000">
    <property type="entry name" value="Transl_B-barrel_sf"/>
</dbReference>
<dbReference type="Gene3D" id="2.30.30.240">
    <property type="entry name" value="PRC-barrel domain"/>
    <property type="match status" value="1"/>
</dbReference>
<evidence type="ECO:0000256" key="5">
    <source>
        <dbReference type="HAMAP-Rule" id="MF_00014"/>
    </source>
</evidence>
<feature type="domain" description="Ribosome maturation factor RimM PRC barrel" evidence="7">
    <location>
        <begin position="95"/>
        <end position="164"/>
    </location>
</feature>
<name>A0A2Z5G6Z1_9BACT</name>
<keyword evidence="1 5" id="KW-0963">Cytoplasm</keyword>
<dbReference type="NCBIfam" id="TIGR02273">
    <property type="entry name" value="16S_RimM"/>
    <property type="match status" value="1"/>
</dbReference>
<keyword evidence="4 5" id="KW-0143">Chaperone</keyword>
<evidence type="ECO:0000256" key="2">
    <source>
        <dbReference type="ARBA" id="ARBA00022517"/>
    </source>
</evidence>
<accession>A0A2Z5G6Z1</accession>
<keyword evidence="3 5" id="KW-0698">rRNA processing</keyword>
<dbReference type="InterPro" id="IPR011961">
    <property type="entry name" value="RimM"/>
</dbReference>
<dbReference type="GO" id="GO:0005840">
    <property type="term" value="C:ribosome"/>
    <property type="evidence" value="ECO:0007669"/>
    <property type="project" value="InterPro"/>
</dbReference>
<proteinExistence type="inferred from homology"/>
<dbReference type="GO" id="GO:0043022">
    <property type="term" value="F:ribosome binding"/>
    <property type="evidence" value="ECO:0007669"/>
    <property type="project" value="InterPro"/>
</dbReference>
<evidence type="ECO:0000259" key="6">
    <source>
        <dbReference type="Pfam" id="PF01782"/>
    </source>
</evidence>
<dbReference type="InterPro" id="IPR036976">
    <property type="entry name" value="RimM_N_sf"/>
</dbReference>
<keyword evidence="9" id="KW-1185">Reference proteome</keyword>
<dbReference type="GO" id="GO:0005737">
    <property type="term" value="C:cytoplasm"/>
    <property type="evidence" value="ECO:0007669"/>
    <property type="project" value="UniProtKB-SubCell"/>
</dbReference>
<dbReference type="Pfam" id="PF01782">
    <property type="entry name" value="RimM"/>
    <property type="match status" value="1"/>
</dbReference>
<evidence type="ECO:0000259" key="7">
    <source>
        <dbReference type="Pfam" id="PF24986"/>
    </source>
</evidence>
<dbReference type="RefSeq" id="WP_236656971.1">
    <property type="nucleotide sequence ID" value="NZ_CP030840.1"/>
</dbReference>
<sequence>MAKIVRPQGRHGEVLADLLTDFPERFSERKRLFLLPPKGEPRAVELENHWLHQGRIVLKLIGIESINDAETLRGLDVAIPKHERAPLEDGAVYISDLLNCKLVDSLSDLVVGKIANVDRESGPTSLLVVETPAGGEVLVPFVKAYRPIVDVAAKSVSMELPEGLLDLNAPSVKKQPEGEPPESAE</sequence>
<dbReference type="GO" id="GO:0042274">
    <property type="term" value="P:ribosomal small subunit biogenesis"/>
    <property type="evidence" value="ECO:0007669"/>
    <property type="project" value="UniProtKB-UniRule"/>
</dbReference>
<comment type="subcellular location">
    <subcellularLocation>
        <location evidence="5">Cytoplasm</location>
    </subcellularLocation>
</comment>
<protein>
    <recommendedName>
        <fullName evidence="5">Ribosome maturation factor RimM</fullName>
    </recommendedName>
</protein>
<comment type="subunit">
    <text evidence="5">Binds ribosomal protein uS19.</text>
</comment>
<reference evidence="8 9" key="1">
    <citation type="journal article" date="2018" name="Front. Microbiol.">
        <title>Hydrolytic Capabilities as a Key to Environmental Success: Chitinolytic and Cellulolytic Acidobacteria From Acidic Sub-arctic Soils and Boreal Peatlands.</title>
        <authorList>
            <person name="Belova S.E."/>
            <person name="Ravin N.V."/>
            <person name="Pankratov T.A."/>
            <person name="Rakitin A.L."/>
            <person name="Ivanova A.A."/>
            <person name="Beletsky A.V."/>
            <person name="Mardanov A.V."/>
            <person name="Sinninghe Damste J.S."/>
            <person name="Dedysh S.N."/>
        </authorList>
    </citation>
    <scope>NUCLEOTIDE SEQUENCE [LARGE SCALE GENOMIC DNA]</scope>
    <source>
        <strain evidence="8 9">SBC82</strain>
    </source>
</reference>
<feature type="domain" description="RimM N-terminal" evidence="6">
    <location>
        <begin position="1"/>
        <end position="82"/>
    </location>
</feature>
<dbReference type="HAMAP" id="MF_00014">
    <property type="entry name" value="Ribosome_mat_RimM"/>
    <property type="match status" value="1"/>
</dbReference>
<comment type="function">
    <text evidence="5">An accessory protein needed during the final step in the assembly of 30S ribosomal subunit, possibly for assembly of the head region. Essential for efficient processing of 16S rRNA. May be needed both before and after RbfA during the maturation of 16S rRNA. It has affinity for free ribosomal 30S subunits but not for 70S ribosomes.</text>
</comment>